<feature type="compositionally biased region" description="Pro residues" evidence="3">
    <location>
        <begin position="818"/>
        <end position="827"/>
    </location>
</feature>
<feature type="compositionally biased region" description="Low complexity" evidence="3">
    <location>
        <begin position="622"/>
        <end position="631"/>
    </location>
</feature>
<dbReference type="STRING" id="742152.A0A2H3JL37"/>
<feature type="domain" description="PH" evidence="4">
    <location>
        <begin position="1368"/>
        <end position="1488"/>
    </location>
</feature>
<feature type="compositionally biased region" description="Basic and acidic residues" evidence="3">
    <location>
        <begin position="718"/>
        <end position="734"/>
    </location>
</feature>
<feature type="compositionally biased region" description="Basic and acidic residues" evidence="3">
    <location>
        <begin position="495"/>
        <end position="511"/>
    </location>
</feature>
<feature type="compositionally biased region" description="Polar residues" evidence="3">
    <location>
        <begin position="48"/>
        <end position="67"/>
    </location>
</feature>
<proteinExistence type="predicted"/>
<feature type="region of interest" description="Disordered" evidence="3">
    <location>
        <begin position="926"/>
        <end position="1032"/>
    </location>
</feature>
<feature type="compositionally biased region" description="Acidic residues" evidence="3">
    <location>
        <begin position="281"/>
        <end position="325"/>
    </location>
</feature>
<evidence type="ECO:0000259" key="4">
    <source>
        <dbReference type="PROSITE" id="PS50003"/>
    </source>
</evidence>
<reference evidence="5 6" key="1">
    <citation type="journal article" date="2012" name="Science">
        <title>The Paleozoic origin of enzymatic lignin decomposition reconstructed from 31 fungal genomes.</title>
        <authorList>
            <person name="Floudas D."/>
            <person name="Binder M."/>
            <person name="Riley R."/>
            <person name="Barry K."/>
            <person name="Blanchette R.A."/>
            <person name="Henrissat B."/>
            <person name="Martinez A.T."/>
            <person name="Otillar R."/>
            <person name="Spatafora J.W."/>
            <person name="Yadav J.S."/>
            <person name="Aerts A."/>
            <person name="Benoit I."/>
            <person name="Boyd A."/>
            <person name="Carlson A."/>
            <person name="Copeland A."/>
            <person name="Coutinho P.M."/>
            <person name="de Vries R.P."/>
            <person name="Ferreira P."/>
            <person name="Findley K."/>
            <person name="Foster B."/>
            <person name="Gaskell J."/>
            <person name="Glotzer D."/>
            <person name="Gorecki P."/>
            <person name="Heitman J."/>
            <person name="Hesse C."/>
            <person name="Hori C."/>
            <person name="Igarashi K."/>
            <person name="Jurgens J.A."/>
            <person name="Kallen N."/>
            <person name="Kersten P."/>
            <person name="Kohler A."/>
            <person name="Kuees U."/>
            <person name="Kumar T.K.A."/>
            <person name="Kuo A."/>
            <person name="LaButti K."/>
            <person name="Larrondo L.F."/>
            <person name="Lindquist E."/>
            <person name="Ling A."/>
            <person name="Lombard V."/>
            <person name="Lucas S."/>
            <person name="Lundell T."/>
            <person name="Martin R."/>
            <person name="McLaughlin D.J."/>
            <person name="Morgenstern I."/>
            <person name="Morin E."/>
            <person name="Murat C."/>
            <person name="Nagy L.G."/>
            <person name="Nolan M."/>
            <person name="Ohm R.A."/>
            <person name="Patyshakuliyeva A."/>
            <person name="Rokas A."/>
            <person name="Ruiz-Duenas F.J."/>
            <person name="Sabat G."/>
            <person name="Salamov A."/>
            <person name="Samejima M."/>
            <person name="Schmutz J."/>
            <person name="Slot J.C."/>
            <person name="St John F."/>
            <person name="Stenlid J."/>
            <person name="Sun H."/>
            <person name="Sun S."/>
            <person name="Syed K."/>
            <person name="Tsang A."/>
            <person name="Wiebenga A."/>
            <person name="Young D."/>
            <person name="Pisabarro A."/>
            <person name="Eastwood D.C."/>
            <person name="Martin F."/>
            <person name="Cullen D."/>
            <person name="Grigoriev I.V."/>
            <person name="Hibbett D.S."/>
        </authorList>
    </citation>
    <scope>NUCLEOTIDE SEQUENCE [LARGE SCALE GENOMIC DNA]</scope>
    <source>
        <strain evidence="5 6">MD-104</strain>
    </source>
</reference>
<evidence type="ECO:0000256" key="1">
    <source>
        <dbReference type="ARBA" id="ARBA00022618"/>
    </source>
</evidence>
<feature type="compositionally biased region" description="Pro residues" evidence="3">
    <location>
        <begin position="1219"/>
        <end position="1237"/>
    </location>
</feature>
<dbReference type="PANTHER" id="PTHR36100:SF1">
    <property type="entry name" value="BUD SITE SELECTION PROTEIN 4"/>
    <property type="match status" value="1"/>
</dbReference>
<name>A0A2H3JL37_WOLCO</name>
<organism evidence="5 6">
    <name type="scientific">Wolfiporia cocos (strain MD-104)</name>
    <name type="common">Brown rot fungus</name>
    <dbReference type="NCBI Taxonomy" id="742152"/>
    <lineage>
        <taxon>Eukaryota</taxon>
        <taxon>Fungi</taxon>
        <taxon>Dikarya</taxon>
        <taxon>Basidiomycota</taxon>
        <taxon>Agaricomycotina</taxon>
        <taxon>Agaricomycetes</taxon>
        <taxon>Polyporales</taxon>
        <taxon>Phaeolaceae</taxon>
        <taxon>Wolfiporia</taxon>
    </lineage>
</organism>
<evidence type="ECO:0000313" key="5">
    <source>
        <dbReference type="EMBL" id="PCH36717.1"/>
    </source>
</evidence>
<dbReference type="GO" id="GO:0051301">
    <property type="term" value="P:cell division"/>
    <property type="evidence" value="ECO:0007669"/>
    <property type="project" value="UniProtKB-KW"/>
</dbReference>
<dbReference type="InterPro" id="IPR001849">
    <property type="entry name" value="PH_domain"/>
</dbReference>
<dbReference type="Pfam" id="PF00169">
    <property type="entry name" value="PH"/>
    <property type="match status" value="1"/>
</dbReference>
<gene>
    <name evidence="5" type="ORF">WOLCODRAFT_127575</name>
</gene>
<dbReference type="PANTHER" id="PTHR36100">
    <property type="entry name" value="BUD SITE SELECTION PROTEIN 4"/>
    <property type="match status" value="1"/>
</dbReference>
<protein>
    <recommendedName>
        <fullName evidence="4">PH domain-containing protein</fullName>
    </recommendedName>
</protein>
<dbReference type="Proteomes" id="UP000218811">
    <property type="component" value="Unassembled WGS sequence"/>
</dbReference>
<feature type="region of interest" description="Disordered" evidence="3">
    <location>
        <begin position="886"/>
        <end position="914"/>
    </location>
</feature>
<dbReference type="InterPro" id="IPR052007">
    <property type="entry name" value="Bud4"/>
</dbReference>
<evidence type="ECO:0000256" key="3">
    <source>
        <dbReference type="SAM" id="MobiDB-lite"/>
    </source>
</evidence>
<keyword evidence="1" id="KW-0132">Cell division</keyword>
<feature type="compositionally biased region" description="Acidic residues" evidence="3">
    <location>
        <begin position="767"/>
        <end position="780"/>
    </location>
</feature>
<dbReference type="SUPFAM" id="SSF50729">
    <property type="entry name" value="PH domain-like"/>
    <property type="match status" value="1"/>
</dbReference>
<keyword evidence="2" id="KW-0131">Cell cycle</keyword>
<dbReference type="EMBL" id="KB467887">
    <property type="protein sequence ID" value="PCH36717.1"/>
    <property type="molecule type" value="Genomic_DNA"/>
</dbReference>
<dbReference type="PROSITE" id="PS50003">
    <property type="entry name" value="PH_DOMAIN"/>
    <property type="match status" value="1"/>
</dbReference>
<dbReference type="SMART" id="SM00233">
    <property type="entry name" value="PH"/>
    <property type="match status" value="1"/>
</dbReference>
<dbReference type="Gene3D" id="2.30.29.30">
    <property type="entry name" value="Pleckstrin-homology domain (PH domain)/Phosphotyrosine-binding domain (PTB)"/>
    <property type="match status" value="1"/>
</dbReference>
<feature type="compositionally biased region" description="Pro residues" evidence="3">
    <location>
        <begin position="610"/>
        <end position="621"/>
    </location>
</feature>
<feature type="region of interest" description="Disordered" evidence="3">
    <location>
        <begin position="709"/>
        <end position="830"/>
    </location>
</feature>
<feature type="compositionally biased region" description="Polar residues" evidence="3">
    <location>
        <begin position="581"/>
        <end position="602"/>
    </location>
</feature>
<feature type="region of interest" description="Disordered" evidence="3">
    <location>
        <begin position="1218"/>
        <end position="1242"/>
    </location>
</feature>
<feature type="compositionally biased region" description="Low complexity" evidence="3">
    <location>
        <begin position="208"/>
        <end position="218"/>
    </location>
</feature>
<dbReference type="OrthoDB" id="2123378at2759"/>
<feature type="region of interest" description="Disordered" evidence="3">
    <location>
        <begin position="1"/>
        <end position="686"/>
    </location>
</feature>
<accession>A0A2H3JL37</accession>
<evidence type="ECO:0000313" key="6">
    <source>
        <dbReference type="Proteomes" id="UP000218811"/>
    </source>
</evidence>
<sequence>MASGLPLRDRLPSNSPEQDAPWLPLRIAKRDSPQPPPPAPAQGAQLARRQSTSYNHLRHNNLVTNSPFRAKSHSHSQSESLPAGTPPIAILAPLPRRVSGEKRPRPNSLQSQAENEHPLGFKRRQSKVFQGLLQAESVSKSPFKQPEPTPAEPQQQSPILPQSPPQPQPQQPQQPQPEAQPQPPPAPAASPQPAPSPPLPPIPPPSQPQVQSPPSTSQLDLDEPLPPPPKPPYARDTPSPSRPSLVSKRLHGPRTAGLDGSLNSRRRRRKTVTFDERCDVVEFDVEEGEFDSDPFASESDEYASEDDDDGEDGVEGEDYEVDEEDTPRRTHAYLNERAARSLPSGLEHTPRRGSGSAHTSAPRAAPADTASSPRVPVSGPAASPPTQLLSPLNAPLASNGASRDPRAISPLPEVNVNELLLRVSPQSRAHDRDSPDYSDPDEIDLNVKDEPFTPDVSFGSDDSYADSSTDETGPILGHDPTAASLAAESSMETDVDAKSEETGTDAGRDAVDATADTAHVSQNNSPAPAPEAFDPPRPERPLSRSPALRPTHALSSARLERHSPFRNRSSSRGESDLQPPASVQTDADANEPSASIAQQLRATSLEDPELSPPPTVPPLPSTPSRSPRVLPNRPSFDVDQSVDSGEGDGDVMFSTTTRPLSLAFAGEAPSPRSPFTRAADSQSPLRHSVDLSLSSLTFSRSPLKFGGALFAEEEQGIDEGKKNERAEEREKADDVEAANAAELAKDADRMQVDSQPQSSNADHEMADSTEEVAIEPDTEMTPEMNRAKQTDSSAPTPLPAMSRLDNATHDGVLSLDPAPQPIDPPRPSFLVRAQTTDPAARPLYATSDPKELTIELDGGADAPGSPPSSVCLGDVSALDRLMENVANGGLQAGSDDVHMSEGQSEEVADDERQSVFARRPNAVLHSRALSAPPQAFEDLQLPSSTLAPISPVDASADQPVSPPLPPPKDAIRAREELIRAKKRAARRKEEQATLGPGVALRVAAMQEGRTPRRRSRSTGDAENMLTVDPDEAQRRAEALRSEGLLGALEIKDEGDPLADSIDRELRKLVGPNKSRYHVREHRATIYASSDAGHGQAASGEHVDDGRPWRTLKRFSDVNEHARLIQELRTQEQPEKAHGKVFVKVVGLKNINVPLPSQPTIVSCTLNNGTHFVTTPECRLHKECRIDQEFELVESKGLEFTLSIKVRRDPHIVAQFQANTPPPPPPPVIQAPPAPPPASKGGKRKLFWGSQPKKSVQPPPRPVIVNPPAPVHRMVENLARYLKSDGTLARVFISFRDIAKRCDTKLFETTYPLFGQWSETPTVVKTLQVGEIILQIFRLPALHGIPLNLLPQSLEECHRGLRNTYWHKQTYFEGTLTQNGGDCKSWRRRHLRLIGGNLVAYNDITKKITAAINLRKAIAVEDDQDSRAALLSPGSGISPRSRHLDEFEGPYGSERSFRLMFPNDEEIVFFADTDEEKAKWLEVLRALVGRVPPNPLWAELVWQRQQELNKQTSPKTANASLSHR</sequence>
<feature type="compositionally biased region" description="Basic and acidic residues" evidence="3">
    <location>
        <begin position="969"/>
        <end position="979"/>
    </location>
</feature>
<keyword evidence="6" id="KW-1185">Reference proteome</keyword>
<dbReference type="OMA" id="VEEMFFS"/>
<evidence type="ECO:0000256" key="2">
    <source>
        <dbReference type="ARBA" id="ARBA00023306"/>
    </source>
</evidence>
<dbReference type="GO" id="GO:0005525">
    <property type="term" value="F:GTP binding"/>
    <property type="evidence" value="ECO:0007669"/>
    <property type="project" value="TreeGrafter"/>
</dbReference>
<feature type="compositionally biased region" description="Pro residues" evidence="3">
    <location>
        <begin position="161"/>
        <end position="207"/>
    </location>
</feature>
<dbReference type="InterPro" id="IPR011993">
    <property type="entry name" value="PH-like_dom_sf"/>
</dbReference>